<accession>A0A371G342</accession>
<dbReference type="EMBL" id="QJKJ01006896">
    <property type="protein sequence ID" value="RDX84989.1"/>
    <property type="molecule type" value="Genomic_DNA"/>
</dbReference>
<dbReference type="Proteomes" id="UP000257109">
    <property type="component" value="Unassembled WGS sequence"/>
</dbReference>
<comment type="caution">
    <text evidence="1">The sequence shown here is derived from an EMBL/GenBank/DDBJ whole genome shotgun (WGS) entry which is preliminary data.</text>
</comment>
<sequence length="89" mass="9889">MLRALKQEVDINTVGSRIRVDISEATVSVESESRVVYRPEIRTYPKHAGSKQEQISAATTIILPTTATIGSTMGQFTFNGRVDEVDEYK</sequence>
<gene>
    <name evidence="1" type="ORF">CR513_33892</name>
</gene>
<evidence type="ECO:0000313" key="2">
    <source>
        <dbReference type="Proteomes" id="UP000257109"/>
    </source>
</evidence>
<evidence type="ECO:0000313" key="1">
    <source>
        <dbReference type="EMBL" id="RDX84989.1"/>
    </source>
</evidence>
<dbReference type="AlphaFoldDB" id="A0A371G342"/>
<name>A0A371G342_MUCPR</name>
<feature type="non-terminal residue" evidence="1">
    <location>
        <position position="1"/>
    </location>
</feature>
<keyword evidence="2" id="KW-1185">Reference proteome</keyword>
<reference evidence="1" key="1">
    <citation type="submission" date="2018-05" db="EMBL/GenBank/DDBJ databases">
        <title>Draft genome of Mucuna pruriens seed.</title>
        <authorList>
            <person name="Nnadi N.E."/>
            <person name="Vos R."/>
            <person name="Hasami M.H."/>
            <person name="Devisetty U.K."/>
            <person name="Aguiy J.C."/>
        </authorList>
    </citation>
    <scope>NUCLEOTIDE SEQUENCE [LARGE SCALE GENOMIC DNA]</scope>
    <source>
        <strain evidence="1">JCA_2017</strain>
    </source>
</reference>
<organism evidence="1 2">
    <name type="scientific">Mucuna pruriens</name>
    <name type="common">Velvet bean</name>
    <name type="synonym">Dolichos pruriens</name>
    <dbReference type="NCBI Taxonomy" id="157652"/>
    <lineage>
        <taxon>Eukaryota</taxon>
        <taxon>Viridiplantae</taxon>
        <taxon>Streptophyta</taxon>
        <taxon>Embryophyta</taxon>
        <taxon>Tracheophyta</taxon>
        <taxon>Spermatophyta</taxon>
        <taxon>Magnoliopsida</taxon>
        <taxon>eudicotyledons</taxon>
        <taxon>Gunneridae</taxon>
        <taxon>Pentapetalae</taxon>
        <taxon>rosids</taxon>
        <taxon>fabids</taxon>
        <taxon>Fabales</taxon>
        <taxon>Fabaceae</taxon>
        <taxon>Papilionoideae</taxon>
        <taxon>50 kb inversion clade</taxon>
        <taxon>NPAAA clade</taxon>
        <taxon>indigoferoid/millettioid clade</taxon>
        <taxon>Phaseoleae</taxon>
        <taxon>Mucuna</taxon>
    </lineage>
</organism>
<protein>
    <submittedName>
        <fullName evidence="1">Uncharacterized protein</fullName>
    </submittedName>
</protein>
<proteinExistence type="predicted"/>